<dbReference type="InterPro" id="IPR001173">
    <property type="entry name" value="Glyco_trans_2-like"/>
</dbReference>
<dbReference type="PATRIC" id="fig|33888.3.peg.1702"/>
<evidence type="ECO:0000256" key="5">
    <source>
        <dbReference type="ARBA" id="ARBA00023136"/>
    </source>
</evidence>
<reference evidence="11 12" key="1">
    <citation type="submission" date="2016-05" db="EMBL/GenBank/DDBJ databases">
        <title>Complete genome sequence of Rathayibacter tritici NCPPB 1953.</title>
        <authorList>
            <person name="Park J."/>
            <person name="Lee H.-H."/>
            <person name="Lee S.-W."/>
            <person name="Seo Y.-S."/>
        </authorList>
    </citation>
    <scope>NUCLEOTIDE SEQUENCE [LARGE SCALE GENOMIC DNA]</scope>
    <source>
        <strain evidence="11 12">NCPPB 1953</strain>
    </source>
</reference>
<evidence type="ECO:0000256" key="9">
    <source>
        <dbReference type="ARBA" id="ARBA00040345"/>
    </source>
</evidence>
<evidence type="ECO:0000259" key="10">
    <source>
        <dbReference type="Pfam" id="PF00535"/>
    </source>
</evidence>
<dbReference type="GO" id="GO:0005886">
    <property type="term" value="C:plasma membrane"/>
    <property type="evidence" value="ECO:0007669"/>
    <property type="project" value="UniProtKB-SubCell"/>
</dbReference>
<dbReference type="PANTHER" id="PTHR43646:SF2">
    <property type="entry name" value="GLYCOSYLTRANSFERASE 2-LIKE DOMAIN-CONTAINING PROTEIN"/>
    <property type="match status" value="1"/>
</dbReference>
<dbReference type="InterPro" id="IPR029044">
    <property type="entry name" value="Nucleotide-diphossugar_trans"/>
</dbReference>
<evidence type="ECO:0000256" key="4">
    <source>
        <dbReference type="ARBA" id="ARBA00022679"/>
    </source>
</evidence>
<keyword evidence="5" id="KW-0472">Membrane</keyword>
<dbReference type="GO" id="GO:0016757">
    <property type="term" value="F:glycosyltransferase activity"/>
    <property type="evidence" value="ECO:0007669"/>
    <property type="project" value="UniProtKB-KW"/>
</dbReference>
<feature type="domain" description="Glycosyltransferase 2-like" evidence="10">
    <location>
        <begin position="22"/>
        <end position="174"/>
    </location>
</feature>
<evidence type="ECO:0000256" key="3">
    <source>
        <dbReference type="ARBA" id="ARBA00022676"/>
    </source>
</evidence>
<comment type="pathway">
    <text evidence="7">Carotenoid biosynthesis; staphyloxanthin biosynthesis; staphyloxanthin from farnesyl diphosphate: step 4/5.</text>
</comment>
<keyword evidence="3" id="KW-0328">Glycosyltransferase</keyword>
<dbReference type="Pfam" id="PF00535">
    <property type="entry name" value="Glycos_transf_2"/>
    <property type="match status" value="1"/>
</dbReference>
<evidence type="ECO:0000256" key="7">
    <source>
        <dbReference type="ARBA" id="ARBA00037904"/>
    </source>
</evidence>
<dbReference type="SUPFAM" id="SSF53448">
    <property type="entry name" value="Nucleotide-diphospho-sugar transferases"/>
    <property type="match status" value="1"/>
</dbReference>
<sequence length="273" mass="30190">MAVSPLRAGIALTGWMDYRRISVVVPVKDDARHLEQLLELLREQTLAPFEIVVVDDGSTDDSAAVARASGARVVRHDGAGIPASTAHGFDEARGDVLARLDADSRPGPDWLARLAGHFADPEVGAVTGPGRFDELGPVARVLARVAYMDAYFVLMGSALANWPLFGSNCAVRRSAWEEIAEEMHRHDAYVHDDVEISVHLGLRHRIVLDRHLEVGISARPFGAFADMLRRFDRALHTLARHPGMGSSLQRWTHRVRRRHRDRLRATAAARRSG</sequence>
<evidence type="ECO:0000256" key="1">
    <source>
        <dbReference type="ARBA" id="ARBA00004236"/>
    </source>
</evidence>
<dbReference type="PANTHER" id="PTHR43646">
    <property type="entry name" value="GLYCOSYLTRANSFERASE"/>
    <property type="match status" value="1"/>
</dbReference>
<dbReference type="Gene3D" id="3.90.550.10">
    <property type="entry name" value="Spore Coat Polysaccharide Biosynthesis Protein SpsA, Chain A"/>
    <property type="match status" value="1"/>
</dbReference>
<organism evidence="11 12">
    <name type="scientific">Rathayibacter tritici</name>
    <dbReference type="NCBI Taxonomy" id="33888"/>
    <lineage>
        <taxon>Bacteria</taxon>
        <taxon>Bacillati</taxon>
        <taxon>Actinomycetota</taxon>
        <taxon>Actinomycetes</taxon>
        <taxon>Micrococcales</taxon>
        <taxon>Microbacteriaceae</taxon>
        <taxon>Rathayibacter</taxon>
    </lineage>
</organism>
<dbReference type="Proteomes" id="UP000077071">
    <property type="component" value="Chromosome"/>
</dbReference>
<comment type="similarity">
    <text evidence="8">Belongs to the glycosyltransferase 2 family. CrtQ subfamily.</text>
</comment>
<protein>
    <recommendedName>
        <fullName evidence="9">4,4'-diaponeurosporenoate glycosyltransferase</fullName>
    </recommendedName>
</protein>
<dbReference type="STRING" id="33888.A6122_1556"/>
<comment type="subcellular location">
    <subcellularLocation>
        <location evidence="1">Cell membrane</location>
    </subcellularLocation>
</comment>
<keyword evidence="4" id="KW-0808">Transferase</keyword>
<comment type="function">
    <text evidence="6">Catalyzes the glycosylation of 4,4'-diaponeurosporenoate, i.e. the esterification of glucose at the C1'' position with the carboxyl group of 4,4'-diaponeurosporenic acid, to form glycosyl-4,4'-diaponeurosporenoate. This is a step in the biosynthesis of staphyloxanthin, an orange pigment present in most staphylococci strains.</text>
</comment>
<proteinExistence type="inferred from homology"/>
<keyword evidence="2" id="KW-1003">Cell membrane</keyword>
<evidence type="ECO:0000313" key="11">
    <source>
        <dbReference type="EMBL" id="AND16693.1"/>
    </source>
</evidence>
<keyword evidence="12" id="KW-1185">Reference proteome</keyword>
<evidence type="ECO:0000256" key="6">
    <source>
        <dbReference type="ARBA" id="ARBA00037281"/>
    </source>
</evidence>
<evidence type="ECO:0000256" key="2">
    <source>
        <dbReference type="ARBA" id="ARBA00022475"/>
    </source>
</evidence>
<evidence type="ECO:0000313" key="12">
    <source>
        <dbReference type="Proteomes" id="UP000077071"/>
    </source>
</evidence>
<evidence type="ECO:0000256" key="8">
    <source>
        <dbReference type="ARBA" id="ARBA00038120"/>
    </source>
</evidence>
<gene>
    <name evidence="11" type="ORF">A6122_1556</name>
</gene>
<dbReference type="EMBL" id="CP015515">
    <property type="protein sequence ID" value="AND16693.1"/>
    <property type="molecule type" value="Genomic_DNA"/>
</dbReference>
<dbReference type="AlphaFoldDB" id="A0A160KT15"/>
<name>A0A160KT15_9MICO</name>
<dbReference type="KEGG" id="rtn:A6122_1556"/>
<accession>A0A160KT15</accession>